<reference evidence="2" key="1">
    <citation type="submission" date="2014-09" db="EMBL/GenBank/DDBJ databases">
        <authorList>
            <person name="Sharma Rahul"/>
            <person name="Thines Marco"/>
        </authorList>
    </citation>
    <scope>NUCLEOTIDE SEQUENCE [LARGE SCALE GENOMIC DNA]</scope>
</reference>
<proteinExistence type="predicted"/>
<dbReference type="GeneID" id="36406581"/>
<dbReference type="EMBL" id="CCYD01000053">
    <property type="protein sequence ID" value="CEG35657.1"/>
    <property type="molecule type" value="Genomic_DNA"/>
</dbReference>
<name>A0A0P1A5Q0_PLAHL</name>
<dbReference type="Proteomes" id="UP000054928">
    <property type="component" value="Unassembled WGS sequence"/>
</dbReference>
<dbReference type="AlphaFoldDB" id="A0A0P1A5Q0"/>
<keyword evidence="2" id="KW-1185">Reference proteome</keyword>
<sequence length="116" mass="13139">MNLPDWISEGFSVLAARRLIARARPEPVRDDSLATLSDALLGVHNVIDWLELSQAAQIRDATVEEMARVLDTQLNLQRLRRDWTAHESRIAILLHVSNINEGVLFLKETRSIPQSC</sequence>
<organism evidence="1 2">
    <name type="scientific">Plasmopara halstedii</name>
    <name type="common">Downy mildew of sunflower</name>
    <dbReference type="NCBI Taxonomy" id="4781"/>
    <lineage>
        <taxon>Eukaryota</taxon>
        <taxon>Sar</taxon>
        <taxon>Stramenopiles</taxon>
        <taxon>Oomycota</taxon>
        <taxon>Peronosporomycetes</taxon>
        <taxon>Peronosporales</taxon>
        <taxon>Peronosporaceae</taxon>
        <taxon>Plasmopara</taxon>
    </lineage>
</organism>
<protein>
    <submittedName>
        <fullName evidence="1">Uncharacterized protein</fullName>
    </submittedName>
</protein>
<evidence type="ECO:0000313" key="2">
    <source>
        <dbReference type="Proteomes" id="UP000054928"/>
    </source>
</evidence>
<accession>A0A0P1A5Q0</accession>
<evidence type="ECO:0000313" key="1">
    <source>
        <dbReference type="EMBL" id="CEG35657.1"/>
    </source>
</evidence>
<dbReference type="RefSeq" id="XP_024572026.1">
    <property type="nucleotide sequence ID" value="XM_024726614.1"/>
</dbReference>